<reference evidence="2" key="4">
    <citation type="submission" date="2013-08" db="UniProtKB">
        <authorList>
            <consortium name="Ensembl"/>
        </authorList>
    </citation>
    <scope>IDENTIFICATION</scope>
    <source>
        <strain evidence="2">Tuebingen</strain>
    </source>
</reference>
<dbReference type="GeneTree" id="ENSGT01060000253476"/>
<evidence type="ECO:0000313" key="2">
    <source>
        <dbReference type="Ensembl" id="ENSDARP00000100670"/>
    </source>
</evidence>
<feature type="compositionally biased region" description="Basic and acidic residues" evidence="1">
    <location>
        <begin position="265"/>
        <end position="279"/>
    </location>
</feature>
<dbReference type="HOGENOM" id="CLU_683262_0_0_1"/>
<evidence type="ECO:0000256" key="1">
    <source>
        <dbReference type="SAM" id="MobiDB-lite"/>
    </source>
</evidence>
<evidence type="ECO:0000313" key="4">
    <source>
        <dbReference type="RefSeq" id="NP_001121713.1"/>
    </source>
</evidence>
<reference evidence="4" key="5">
    <citation type="journal article" date="2015" name="Nat. Commun.">
        <title>RFX transcription factors are essential for hearing in mice.</title>
        <authorList>
            <person name="Elkon R."/>
            <person name="Milon B."/>
            <person name="Morrison L."/>
            <person name="Shah M."/>
            <person name="Vijayakumar S."/>
            <person name="Racherla M."/>
            <person name="Leitch C.C."/>
            <person name="Silipino L."/>
            <person name="Hadi S."/>
            <person name="Weiss-Gayet M."/>
            <person name="Barras E."/>
            <person name="Schmid C.D."/>
            <person name="Ait-Lounis A."/>
            <person name="Barnes A."/>
            <person name="Song Y."/>
            <person name="Eisenman D.J."/>
            <person name="Eliyahu E."/>
            <person name="Frolenkov G.I."/>
            <person name="Strome S.E."/>
            <person name="Durand B."/>
            <person name="Zaghloul N.A."/>
            <person name="Jones S.M."/>
            <person name="Reith W."/>
            <person name="Hertzano R."/>
        </authorList>
    </citation>
    <scope>NUCLEOTIDE SEQUENCE</scope>
    <source>
        <strain evidence="4">Tuebingen</strain>
    </source>
</reference>
<feature type="compositionally biased region" description="Basic residues" evidence="1">
    <location>
        <begin position="247"/>
        <end position="259"/>
    </location>
</feature>
<name>B0S6I4_DANRE</name>
<sequence length="403" mass="47368">MSKLQVLSVYLTERLTLAAQEIFKAVEDAFSEYNEEICRSRQEIELLKRRLLQAGVQMDSETQPSFSETPGPKCIQAFSEEWRSDSEHDLKDSEMHMKLEVYTQHEENEVQMPVCNESGSSFSPCVDIYHNKTHSKDTETQIMDDGENHNFTFINQAAHIKNEPEINTEMGTTCQAYQQIAREDLNDSRTSDDSYDTNKIKVSHIGSPRHKMQTFNMPHRNQEISTPDRMDLAQIRERLADEERKKAASKARSQKHKQKVYGNPDLHEAYRKKERERMSLRIRLCNSERKSRKSQSSVCQDGVSKSDKRKASSARRSQTWRDRLKEDPVKFAEFKASEAARAREYRRKMTAAAVEIAKEKNRERQRRCRLQRKLQQFKADQGPLPLYKRTFFPNKREDEEWRF</sequence>
<reference evidence="4" key="2">
    <citation type="journal article" date="2002" name="Gene">
        <title>Expressed sequence tag analysis of expression profiles of zebrafish testis and ovary.</title>
        <authorList>
            <person name="Zeng S."/>
            <person name="Gong Z."/>
        </authorList>
    </citation>
    <scope>NUCLEOTIDE SEQUENCE</scope>
    <source>
        <strain evidence="4">Tuebingen</strain>
    </source>
</reference>
<dbReference type="Proteomes" id="UP000000437">
    <property type="component" value="Chromosome 11"/>
</dbReference>
<accession>A0A8M1NH34</accession>
<gene>
    <name evidence="2 4 5" type="primary">si:ch211-86h15.1</name>
</gene>
<dbReference type="EMBL" id="CT573184">
    <property type="status" value="NOT_ANNOTATED_CDS"/>
    <property type="molecule type" value="Genomic_DNA"/>
</dbReference>
<organism evidence="2">
    <name type="scientific">Danio rerio</name>
    <name type="common">Zebrafish</name>
    <name type="synonym">Brachydanio rerio</name>
    <dbReference type="NCBI Taxonomy" id="7955"/>
    <lineage>
        <taxon>Eukaryota</taxon>
        <taxon>Metazoa</taxon>
        <taxon>Chordata</taxon>
        <taxon>Craniata</taxon>
        <taxon>Vertebrata</taxon>
        <taxon>Euteleostomi</taxon>
        <taxon>Actinopterygii</taxon>
        <taxon>Neopterygii</taxon>
        <taxon>Teleostei</taxon>
        <taxon>Ostariophysi</taxon>
        <taxon>Cypriniformes</taxon>
        <taxon>Danionidae</taxon>
        <taxon>Danioninae</taxon>
        <taxon>Danio</taxon>
    </lineage>
</organism>
<dbReference type="AlphaFoldDB" id="B0S6I4"/>
<dbReference type="Ensembl" id="ENSDART00000111850.5">
    <property type="protein sequence ID" value="ENSDARP00000100670.3"/>
    <property type="gene ID" value="ENSDARG00000074098.5"/>
</dbReference>
<dbReference type="RefSeq" id="NP_001121713.1">
    <property type="nucleotide sequence ID" value="NM_001128241.1"/>
</dbReference>
<dbReference type="ZFIN" id="ZDB-GENE-081107-38">
    <property type="gene designation" value="si:ch211-86h15.1"/>
</dbReference>
<reference evidence="4" key="7">
    <citation type="submission" date="2025-04" db="UniProtKB">
        <authorList>
            <consortium name="RefSeq"/>
        </authorList>
    </citation>
    <scope>IDENTIFICATION</scope>
    <source>
        <strain evidence="4">Tuebingen</strain>
    </source>
</reference>
<dbReference type="Bgee" id="ENSDARG00000074098">
    <property type="expression patterns" value="Expressed in blastula and 26 other cell types or tissues"/>
</dbReference>
<dbReference type="SMR" id="B0S6I4"/>
<keyword evidence="3" id="KW-1185">Reference proteome</keyword>
<accession>B0S6I4</accession>
<evidence type="ECO:0000313" key="5">
    <source>
        <dbReference type="ZFIN" id="ZDB-GENE-081107-38"/>
    </source>
</evidence>
<reference evidence="4" key="6">
    <citation type="journal article" date="2016" name="BMC Genomics">
        <title>Gene evolution and gene expression after whole genome duplication in fish: the PhyloFish database.</title>
        <authorList>
            <person name="Pasquier J."/>
            <person name="Cabau C."/>
            <person name="Nguyen T."/>
            <person name="Jouanno E."/>
            <person name="Severac D."/>
            <person name="Braasch I."/>
            <person name="Journot L."/>
            <person name="Pontarotti P."/>
            <person name="Klopp C."/>
            <person name="Postlethwait J.H."/>
            <person name="Guiguen Y."/>
            <person name="Bobe J."/>
        </authorList>
    </citation>
    <scope>NUCLEOTIDE SEQUENCE</scope>
    <source>
        <strain evidence="4">Tuebingen</strain>
    </source>
</reference>
<evidence type="ECO:0000313" key="3">
    <source>
        <dbReference type="Proteomes" id="UP000000437"/>
    </source>
</evidence>
<dbReference type="AGR" id="ZFIN:ZDB-GENE-081107-38"/>
<feature type="region of interest" description="Disordered" evidence="1">
    <location>
        <begin position="241"/>
        <end position="322"/>
    </location>
</feature>
<dbReference type="PaxDb" id="7955-ENSDARP00000100670"/>
<dbReference type="OMA" id="QKVYGNP"/>
<dbReference type="KEGG" id="dre:558435"/>
<accession>E7FGM6</accession>
<reference evidence="4" key="1">
    <citation type="journal article" date="1997" name="Gene">
        <title>Rapid identification and isolation of zebrafish cDNA clones.</title>
        <authorList>
            <person name="Gong Z."/>
            <person name="Yan T."/>
            <person name="Liao J."/>
            <person name="Lee S.E."/>
            <person name="He J."/>
            <person name="Hew C.L."/>
        </authorList>
    </citation>
    <scope>NUCLEOTIDE SEQUENCE</scope>
    <source>
        <strain evidence="4">Tuebingen</strain>
    </source>
</reference>
<dbReference type="OrthoDB" id="8939517at2759"/>
<dbReference type="GeneID" id="558435"/>
<reference evidence="2 3" key="3">
    <citation type="journal article" date="2013" name="Nature">
        <title>The zebrafish reference genome sequence and its relationship to the human genome.</title>
        <authorList>
            <consortium name="Genome Reference Consortium Zebrafish"/>
            <person name="Howe K."/>
            <person name="Clark M.D."/>
            <person name="Torroja C.F."/>
            <person name="Torrance J."/>
            <person name="Berthelot C."/>
            <person name="Muffato M."/>
            <person name="Collins J.E."/>
            <person name="Humphray S."/>
            <person name="McLaren K."/>
            <person name="Matthews L."/>
            <person name="McLaren S."/>
            <person name="Sealy I."/>
            <person name="Caccamo M."/>
            <person name="Churcher C."/>
            <person name="Scott C."/>
            <person name="Barrett J.C."/>
            <person name="Koch R."/>
            <person name="Rauch G.J."/>
            <person name="White S."/>
            <person name="Chow W."/>
            <person name="Kilian B."/>
            <person name="Quintais L.T."/>
            <person name="Guerra-Assuncao J.A."/>
            <person name="Zhou Y."/>
            <person name="Gu Y."/>
            <person name="Yen J."/>
            <person name="Vogel J.H."/>
            <person name="Eyre T."/>
            <person name="Redmond S."/>
            <person name="Banerjee R."/>
            <person name="Chi J."/>
            <person name="Fu B."/>
            <person name="Langley E."/>
            <person name="Maguire S.F."/>
            <person name="Laird G.K."/>
            <person name="Lloyd D."/>
            <person name="Kenyon E."/>
            <person name="Donaldson S."/>
            <person name="Sehra H."/>
            <person name="Almeida-King J."/>
            <person name="Loveland J."/>
            <person name="Trevanion S."/>
            <person name="Jones M."/>
            <person name="Quail M."/>
            <person name="Willey D."/>
            <person name="Hunt A."/>
            <person name="Burton J."/>
            <person name="Sims S."/>
            <person name="McLay K."/>
            <person name="Plumb B."/>
            <person name="Davis J."/>
            <person name="Clee C."/>
            <person name="Oliver K."/>
            <person name="Clark R."/>
            <person name="Riddle C."/>
            <person name="Elliot D."/>
            <person name="Eliott D."/>
            <person name="Threadgold G."/>
            <person name="Harden G."/>
            <person name="Ware D."/>
            <person name="Begum S."/>
            <person name="Mortimore B."/>
            <person name="Mortimer B."/>
            <person name="Kerry G."/>
            <person name="Heath P."/>
            <person name="Phillimore B."/>
            <person name="Tracey A."/>
            <person name="Corby N."/>
            <person name="Dunn M."/>
            <person name="Johnson C."/>
            <person name="Wood J."/>
            <person name="Clark S."/>
            <person name="Pelan S."/>
            <person name="Griffiths G."/>
            <person name="Smith M."/>
            <person name="Glithero R."/>
            <person name="Howden P."/>
            <person name="Barker N."/>
            <person name="Lloyd C."/>
            <person name="Stevens C."/>
            <person name="Harley J."/>
            <person name="Holt K."/>
            <person name="Panagiotidis G."/>
            <person name="Lovell J."/>
            <person name="Beasley H."/>
            <person name="Henderson C."/>
            <person name="Gordon D."/>
            <person name="Auger K."/>
            <person name="Wright D."/>
            <person name="Collins J."/>
            <person name="Raisen C."/>
            <person name="Dyer L."/>
            <person name="Leung K."/>
            <person name="Robertson L."/>
            <person name="Ambridge K."/>
            <person name="Leongamornlert D."/>
            <person name="McGuire S."/>
            <person name="Gilderthorp R."/>
            <person name="Griffiths C."/>
            <person name="Manthravadi D."/>
            <person name="Nichol S."/>
            <person name="Barker G."/>
            <person name="Whitehead S."/>
            <person name="Kay M."/>
            <person name="Brown J."/>
            <person name="Murnane C."/>
            <person name="Gray E."/>
            <person name="Humphries M."/>
            <person name="Sycamore N."/>
            <person name="Barker D."/>
            <person name="Saunders D."/>
            <person name="Wallis J."/>
            <person name="Babbage A."/>
            <person name="Hammond S."/>
            <person name="Mashreghi-Mohammadi M."/>
            <person name="Barr L."/>
            <person name="Martin S."/>
            <person name="Wray P."/>
            <person name="Ellington A."/>
            <person name="Matthews N."/>
            <person name="Ellwood M."/>
            <person name="Woodmansey R."/>
            <person name="Clark G."/>
            <person name="Cooper J."/>
            <person name="Cooper J."/>
            <person name="Tromans A."/>
            <person name="Grafham D."/>
            <person name="Skuce C."/>
            <person name="Pandian R."/>
            <person name="Andrews R."/>
            <person name="Harrison E."/>
            <person name="Kimberley A."/>
            <person name="Garnett J."/>
            <person name="Fosker N."/>
            <person name="Hall R."/>
            <person name="Garner P."/>
            <person name="Kelly D."/>
            <person name="Bird C."/>
            <person name="Palmer S."/>
            <person name="Gehring I."/>
            <person name="Berger A."/>
            <person name="Dooley C.M."/>
            <person name="Ersan-Urun Z."/>
            <person name="Eser C."/>
            <person name="Geiger H."/>
            <person name="Geisler M."/>
            <person name="Karotki L."/>
            <person name="Kirn A."/>
            <person name="Konantz J."/>
            <person name="Konantz M."/>
            <person name="Oberlander M."/>
            <person name="Rudolph-Geiger S."/>
            <person name="Teucke M."/>
            <person name="Lanz C."/>
            <person name="Raddatz G."/>
            <person name="Osoegawa K."/>
            <person name="Zhu B."/>
            <person name="Rapp A."/>
            <person name="Widaa S."/>
            <person name="Langford C."/>
            <person name="Yang F."/>
            <person name="Schuster S.C."/>
            <person name="Carter N.P."/>
            <person name="Harrow J."/>
            <person name="Ning Z."/>
            <person name="Herrero J."/>
            <person name="Searle S.M."/>
            <person name="Enright A."/>
            <person name="Geisler R."/>
            <person name="Plasterk R.H."/>
            <person name="Lee C."/>
            <person name="Westerfield M."/>
            <person name="de Jong P.J."/>
            <person name="Zon L.I."/>
            <person name="Postlethwait J.H."/>
            <person name="Nusslein-Volhard C."/>
            <person name="Hubbard T.J."/>
            <person name="Roest Crollius H."/>
            <person name="Rogers J."/>
            <person name="Stemple D.L."/>
        </authorList>
    </citation>
    <scope>NUCLEOTIDE SEQUENCE [LARGE SCALE GENOMIC DNA]</scope>
    <source>
        <strain evidence="2">Tuebingen</strain>
    </source>
</reference>
<protein>
    <submittedName>
        <fullName evidence="2">Si:ch211-86h15.1</fullName>
    </submittedName>
    <submittedName>
        <fullName evidence="4">Uncharacterized protein LOC558435</fullName>
    </submittedName>
</protein>
<dbReference type="EMBL" id="BX537143">
    <property type="status" value="NOT_ANNOTATED_CDS"/>
    <property type="molecule type" value="Genomic_DNA"/>
</dbReference>
<proteinExistence type="predicted"/>